<dbReference type="AlphaFoldDB" id="A0A382MSL1"/>
<dbReference type="Gene3D" id="3.40.718.10">
    <property type="entry name" value="Isopropylmalate Dehydrogenase"/>
    <property type="match status" value="1"/>
</dbReference>
<sequence>MLKERKKIRLGVSIGDLNGIGMEVIIKTFEDKRMMDFCT</sequence>
<reference evidence="1" key="1">
    <citation type="submission" date="2018-05" db="EMBL/GenBank/DDBJ databases">
        <authorList>
            <person name="Lanie J.A."/>
            <person name="Ng W.-L."/>
            <person name="Kazmierczak K.M."/>
            <person name="Andrzejewski T.M."/>
            <person name="Davidsen T.M."/>
            <person name="Wayne K.J."/>
            <person name="Tettelin H."/>
            <person name="Glass J.I."/>
            <person name="Rusch D."/>
            <person name="Podicherti R."/>
            <person name="Tsui H.-C.T."/>
            <person name="Winkler M.E."/>
        </authorList>
    </citation>
    <scope>NUCLEOTIDE SEQUENCE</scope>
</reference>
<name>A0A382MSL1_9ZZZZ</name>
<feature type="non-terminal residue" evidence="1">
    <location>
        <position position="39"/>
    </location>
</feature>
<dbReference type="EMBL" id="UINC01095457">
    <property type="protein sequence ID" value="SVC51560.1"/>
    <property type="molecule type" value="Genomic_DNA"/>
</dbReference>
<proteinExistence type="predicted"/>
<accession>A0A382MSL1</accession>
<gene>
    <name evidence="1" type="ORF">METZ01_LOCUS304414</name>
</gene>
<evidence type="ECO:0000313" key="1">
    <source>
        <dbReference type="EMBL" id="SVC51560.1"/>
    </source>
</evidence>
<protein>
    <recommendedName>
        <fullName evidence="2">4-hydroxythreonine-4-phosphate dehydrogenase PdxA</fullName>
    </recommendedName>
</protein>
<evidence type="ECO:0008006" key="2">
    <source>
        <dbReference type="Google" id="ProtNLM"/>
    </source>
</evidence>
<organism evidence="1">
    <name type="scientific">marine metagenome</name>
    <dbReference type="NCBI Taxonomy" id="408172"/>
    <lineage>
        <taxon>unclassified sequences</taxon>
        <taxon>metagenomes</taxon>
        <taxon>ecological metagenomes</taxon>
    </lineage>
</organism>